<dbReference type="PANTHER" id="PTHR43652:SF6">
    <property type="entry name" value="ARGININE REPRESSOR"/>
    <property type="match status" value="1"/>
</dbReference>
<sequence>MSQPKVDTSSPVLAKPKARNPIVVLLFILVIAAVLTYVFDSGSYQRENGLVVANSYQTIEKDRSVSHIFGSVKQAPVGEARPVGAVDVLMAIPQGLQRGAGLIFMVLVIGGMFGILNASGAVDAGLERLLNMVQGNVYGLVIFLMTIFALGSTFLGLASEYLLIIPLMVELVRRLGMQPIIGLAIVTVAVKVGYLSSITNPLPLTIAQPLLGLPVFSGAGMRALFFVCFLVVGIGFMLLVIKKVGFADQPKHEVCNKRLSTRHLLLLLTLLAGVGGLVYASTTWQWHNQQLTAYYLGLSIILTIISGMGASAAADAFVSGMKKILLASILIGVAMAIAITLENGKVLDSVVHGLVNLVGEDNAYVAVVGMFGSQLLLDVMIPSTSGQAAVSMPILGPMGQLAGVSGQSTVLAFLFGNGITNMITPTSGTLLAYLATAQVGWTQWARFIAPLVAIFAVMAGLMLMFAVYVGF</sequence>
<feature type="transmembrane region" description="Helical" evidence="6">
    <location>
        <begin position="262"/>
        <end position="281"/>
    </location>
</feature>
<dbReference type="InterPro" id="IPR018385">
    <property type="entry name" value="C4_dicarb_anaerob_car-like"/>
</dbReference>
<proteinExistence type="predicted"/>
<dbReference type="InterPro" id="IPR051679">
    <property type="entry name" value="DASS-Related_Transporters"/>
</dbReference>
<gene>
    <name evidence="7" type="ORF">BI198_03255</name>
</gene>
<evidence type="ECO:0000313" key="8">
    <source>
        <dbReference type="Proteomes" id="UP000242258"/>
    </source>
</evidence>
<feature type="transmembrane region" description="Helical" evidence="6">
    <location>
        <begin position="444"/>
        <end position="469"/>
    </location>
</feature>
<feature type="transmembrane region" description="Helical" evidence="6">
    <location>
        <begin position="99"/>
        <end position="118"/>
    </location>
</feature>
<organism evidence="7 8">
    <name type="scientific">Rheinheimera salexigens</name>
    <dbReference type="NCBI Taxonomy" id="1628148"/>
    <lineage>
        <taxon>Bacteria</taxon>
        <taxon>Pseudomonadati</taxon>
        <taxon>Pseudomonadota</taxon>
        <taxon>Gammaproteobacteria</taxon>
        <taxon>Chromatiales</taxon>
        <taxon>Chromatiaceae</taxon>
        <taxon>Rheinheimera</taxon>
    </lineage>
</organism>
<keyword evidence="8" id="KW-1185">Reference proteome</keyword>
<dbReference type="GO" id="GO:0005886">
    <property type="term" value="C:plasma membrane"/>
    <property type="evidence" value="ECO:0007669"/>
    <property type="project" value="UniProtKB-SubCell"/>
</dbReference>
<dbReference type="RefSeq" id="WP_070048262.1">
    <property type="nucleotide sequence ID" value="NZ_CBCSDO010000001.1"/>
</dbReference>
<dbReference type="EMBL" id="MKEK01000001">
    <property type="protein sequence ID" value="OEY68695.1"/>
    <property type="molecule type" value="Genomic_DNA"/>
</dbReference>
<evidence type="ECO:0000256" key="1">
    <source>
        <dbReference type="ARBA" id="ARBA00004651"/>
    </source>
</evidence>
<feature type="transmembrane region" description="Helical" evidence="6">
    <location>
        <begin position="180"/>
        <end position="199"/>
    </location>
</feature>
<evidence type="ECO:0000256" key="3">
    <source>
        <dbReference type="ARBA" id="ARBA00022692"/>
    </source>
</evidence>
<feature type="transmembrane region" description="Helical" evidence="6">
    <location>
        <begin position="20"/>
        <end position="39"/>
    </location>
</feature>
<dbReference type="AlphaFoldDB" id="A0A1E7Q3E0"/>
<feature type="transmembrane region" description="Helical" evidence="6">
    <location>
        <begin position="219"/>
        <end position="241"/>
    </location>
</feature>
<dbReference type="PANTHER" id="PTHR43652">
    <property type="entry name" value="BASIC AMINO ACID ANTIPORTER YFCC-RELATED"/>
    <property type="match status" value="1"/>
</dbReference>
<dbReference type="Pfam" id="PF03606">
    <property type="entry name" value="DcuC"/>
    <property type="match status" value="1"/>
</dbReference>
<evidence type="ECO:0000256" key="2">
    <source>
        <dbReference type="ARBA" id="ARBA00022475"/>
    </source>
</evidence>
<name>A0A1E7Q3E0_9GAMM</name>
<feature type="transmembrane region" description="Helical" evidence="6">
    <location>
        <begin position="138"/>
        <end position="168"/>
    </location>
</feature>
<comment type="caution">
    <text evidence="7">The sequence shown here is derived from an EMBL/GenBank/DDBJ whole genome shotgun (WGS) entry which is preliminary data.</text>
</comment>
<keyword evidence="2" id="KW-1003">Cell membrane</keyword>
<keyword evidence="5 6" id="KW-0472">Membrane</keyword>
<accession>A0A1E7Q3E0</accession>
<evidence type="ECO:0000256" key="6">
    <source>
        <dbReference type="SAM" id="Phobius"/>
    </source>
</evidence>
<evidence type="ECO:0000256" key="4">
    <source>
        <dbReference type="ARBA" id="ARBA00022989"/>
    </source>
</evidence>
<feature type="transmembrane region" description="Helical" evidence="6">
    <location>
        <begin position="324"/>
        <end position="343"/>
    </location>
</feature>
<feature type="transmembrane region" description="Helical" evidence="6">
    <location>
        <begin position="401"/>
        <end position="424"/>
    </location>
</feature>
<comment type="subcellular location">
    <subcellularLocation>
        <location evidence="1">Cell membrane</location>
        <topology evidence="1">Multi-pass membrane protein</topology>
    </subcellularLocation>
</comment>
<dbReference type="STRING" id="1628148.BI198_03255"/>
<reference evidence="8" key="1">
    <citation type="submission" date="2016-09" db="EMBL/GenBank/DDBJ databases">
        <authorList>
            <person name="Wan X."/>
            <person name="Hou S."/>
        </authorList>
    </citation>
    <scope>NUCLEOTIDE SEQUENCE [LARGE SCALE GENOMIC DNA]</scope>
    <source>
        <strain evidence="8">KH87</strain>
    </source>
</reference>
<dbReference type="Proteomes" id="UP000242258">
    <property type="component" value="Unassembled WGS sequence"/>
</dbReference>
<feature type="transmembrane region" description="Helical" evidence="6">
    <location>
        <begin position="293"/>
        <end position="317"/>
    </location>
</feature>
<keyword evidence="4 6" id="KW-1133">Transmembrane helix</keyword>
<keyword evidence="3 6" id="KW-0812">Transmembrane</keyword>
<evidence type="ECO:0000313" key="7">
    <source>
        <dbReference type="EMBL" id="OEY68695.1"/>
    </source>
</evidence>
<evidence type="ECO:0000256" key="5">
    <source>
        <dbReference type="ARBA" id="ARBA00023136"/>
    </source>
</evidence>
<dbReference type="OrthoDB" id="255482at2"/>
<protein>
    <submittedName>
        <fullName evidence="7">C4-dicarboxylate ABC transporter</fullName>
    </submittedName>
</protein>